<feature type="domain" description="Cupin type-2" evidence="1">
    <location>
        <begin position="13"/>
        <end position="73"/>
    </location>
</feature>
<reference evidence="2 3" key="1">
    <citation type="submission" date="2017-05" db="EMBL/GenBank/DDBJ databases">
        <authorList>
            <person name="Varghese N."/>
            <person name="Submissions S."/>
        </authorList>
    </citation>
    <scope>NUCLEOTIDE SEQUENCE [LARGE SCALE GENOMIC DNA]</scope>
    <source>
        <strain evidence="2 3">DSM 28214</strain>
    </source>
</reference>
<dbReference type="SUPFAM" id="SSF51182">
    <property type="entry name" value="RmlC-like cupins"/>
    <property type="match status" value="1"/>
</dbReference>
<organism evidence="2 3">
    <name type="scientific">Chryseobacterium profundimaris</name>
    <dbReference type="NCBI Taxonomy" id="1387275"/>
    <lineage>
        <taxon>Bacteria</taxon>
        <taxon>Pseudomonadati</taxon>
        <taxon>Bacteroidota</taxon>
        <taxon>Flavobacteriia</taxon>
        <taxon>Flavobacteriales</taxon>
        <taxon>Weeksellaceae</taxon>
        <taxon>Chryseobacterium group</taxon>
        <taxon>Chryseobacterium</taxon>
    </lineage>
</organism>
<dbReference type="PANTHER" id="PTHR43698:SF1">
    <property type="entry name" value="BLL4564 PROTEIN"/>
    <property type="match status" value="1"/>
</dbReference>
<proteinExistence type="predicted"/>
<dbReference type="InterPro" id="IPR047263">
    <property type="entry name" value="HNL-like_cupin"/>
</dbReference>
<comment type="caution">
    <text evidence="2">The sequence shown here is derived from an EMBL/GenBank/DDBJ whole genome shotgun (WGS) entry which is preliminary data.</text>
</comment>
<dbReference type="InterPro" id="IPR014710">
    <property type="entry name" value="RmlC-like_jellyroll"/>
</dbReference>
<gene>
    <name evidence="2" type="ORF">SAMN06264346_102504</name>
</gene>
<dbReference type="InterPro" id="IPR011051">
    <property type="entry name" value="RmlC_Cupin_sf"/>
</dbReference>
<dbReference type="Gene3D" id="2.60.120.10">
    <property type="entry name" value="Jelly Rolls"/>
    <property type="match status" value="1"/>
</dbReference>
<accession>A0ABY1NMV8</accession>
<dbReference type="Proteomes" id="UP001157960">
    <property type="component" value="Unassembled WGS sequence"/>
</dbReference>
<dbReference type="CDD" id="cd02233">
    <property type="entry name" value="cupin_HNL-like"/>
    <property type="match status" value="1"/>
</dbReference>
<name>A0ABY1NMV8_9FLAO</name>
<dbReference type="EMBL" id="FXTZ01000002">
    <property type="protein sequence ID" value="SMP12890.1"/>
    <property type="molecule type" value="Genomic_DNA"/>
</dbReference>
<evidence type="ECO:0000313" key="3">
    <source>
        <dbReference type="Proteomes" id="UP001157960"/>
    </source>
</evidence>
<dbReference type="PANTHER" id="PTHR43698">
    <property type="entry name" value="RIBD C-TERMINAL DOMAIN CONTAINING PROTEIN"/>
    <property type="match status" value="1"/>
</dbReference>
<protein>
    <submittedName>
        <fullName evidence="2">Cupin domain-containing protein</fullName>
    </submittedName>
</protein>
<dbReference type="InterPro" id="IPR013096">
    <property type="entry name" value="Cupin_2"/>
</dbReference>
<dbReference type="Pfam" id="PF07883">
    <property type="entry name" value="Cupin_2"/>
    <property type="match status" value="1"/>
</dbReference>
<evidence type="ECO:0000259" key="1">
    <source>
        <dbReference type="Pfam" id="PF07883"/>
    </source>
</evidence>
<keyword evidence="3" id="KW-1185">Reference proteome</keyword>
<evidence type="ECO:0000313" key="2">
    <source>
        <dbReference type="EMBL" id="SMP12890.1"/>
    </source>
</evidence>
<sequence>MAAIPGVELKLVEVTFEPGCRKNWHKHTNGHILIVVGGEGFFQERGKESRMIKEGNIIEIGPDVEHWHGATKDSWFAHLK</sequence>